<dbReference type="Pfam" id="PF26340">
    <property type="entry name" value="DNA-SBD_ScoMcrA"/>
    <property type="match status" value="1"/>
</dbReference>
<comment type="caution">
    <text evidence="2">The sequence shown here is derived from an EMBL/GenBank/DDBJ whole genome shotgun (WGS) entry which is preliminary data.</text>
</comment>
<evidence type="ECO:0000259" key="1">
    <source>
        <dbReference type="Pfam" id="PF26340"/>
    </source>
</evidence>
<dbReference type="Proteomes" id="UP000734823">
    <property type="component" value="Unassembled WGS sequence"/>
</dbReference>
<organism evidence="2 3">
    <name type="scientific">Actinokineospora xionganensis</name>
    <dbReference type="NCBI Taxonomy" id="2684470"/>
    <lineage>
        <taxon>Bacteria</taxon>
        <taxon>Bacillati</taxon>
        <taxon>Actinomycetota</taxon>
        <taxon>Actinomycetes</taxon>
        <taxon>Pseudonocardiales</taxon>
        <taxon>Pseudonocardiaceae</taxon>
        <taxon>Actinokineospora</taxon>
    </lineage>
</organism>
<protein>
    <recommendedName>
        <fullName evidence="1">ScoMcrA-like DNA sulfur-binding domain-containing protein</fullName>
    </recommendedName>
</protein>
<gene>
    <name evidence="2" type="ORF">GPZ80_16535</name>
</gene>
<feature type="domain" description="ScoMcrA-like DNA sulfur-binding" evidence="1">
    <location>
        <begin position="153"/>
        <end position="292"/>
    </location>
</feature>
<reference evidence="2 3" key="1">
    <citation type="submission" date="2020-06" db="EMBL/GenBank/DDBJ databases">
        <title>Actinokineospora xiongansis sp. nov., isolated from soil of Baiyangdian.</title>
        <authorList>
            <person name="Zhang X."/>
        </authorList>
    </citation>
    <scope>NUCLEOTIDE SEQUENCE [LARGE SCALE GENOMIC DNA]</scope>
    <source>
        <strain evidence="2 3">HBU206404</strain>
    </source>
</reference>
<evidence type="ECO:0000313" key="3">
    <source>
        <dbReference type="Proteomes" id="UP000734823"/>
    </source>
</evidence>
<dbReference type="RefSeq" id="WP_187221243.1">
    <property type="nucleotide sequence ID" value="NZ_JABVED010000008.1"/>
</dbReference>
<keyword evidence="3" id="KW-1185">Reference proteome</keyword>
<evidence type="ECO:0000313" key="2">
    <source>
        <dbReference type="EMBL" id="MBC6448779.1"/>
    </source>
</evidence>
<dbReference type="EMBL" id="JABVED010000008">
    <property type="protein sequence ID" value="MBC6448779.1"/>
    <property type="molecule type" value="Genomic_DNA"/>
</dbReference>
<proteinExistence type="predicted"/>
<name>A0ABR7L807_9PSEU</name>
<sequence length="453" mass="49382">MQPFTDSGTPLIAEFAVEAHDGQLSMTFESAGGRTKNGPRNRDYVPALVVLLGRLAQRSAVIVSAAVESKKTADLPLHKRLLTDGSIQLSPASDFDALRKRLTSAQGRIGQEEGAPKAGNNRKRMRLVLEVPGYGIADGPRLERDLAAPLLVDDLIASLKSLKVHNSGGKPAREPIALLWALGRLAAGEGRLFDWPEFDKEVGDLLRDFGASAAPRYPFWHLGSDSTLWERHNLAGPPTAADTDARAGFTEDAAALLANPVVRAESIYVLRTEHLSDLADQADLLDRVGLAGVAERAMIEIRTAFDSVTKATLPSLPPDTLDKMTAAVRRVEQAELRKLVVGTDDTAQCALCGDTFPLRYLVAAHIKPRSQCTDEERRDLRNVAMAACAFGCDMLFELGYITVDKDGWIRTAEAMPSGRFADHVTLVGTRRCSAHRPGTEPYFAWHRANRFVK</sequence>
<accession>A0ABR7L807</accession>
<dbReference type="InterPro" id="IPR058813">
    <property type="entry name" value="DNA-SBD_ScoMcrA"/>
</dbReference>